<dbReference type="Proteomes" id="UP000095286">
    <property type="component" value="Unplaced"/>
</dbReference>
<reference evidence="2" key="1">
    <citation type="submission" date="2016-11" db="UniProtKB">
        <authorList>
            <consortium name="WormBaseParasite"/>
        </authorList>
    </citation>
    <scope>IDENTIFICATION</scope>
    <source>
        <strain evidence="2">KR3021</strain>
    </source>
</reference>
<evidence type="ECO:0000313" key="2">
    <source>
        <dbReference type="WBParaSite" id="RSKR_0000353800.1"/>
    </source>
</evidence>
<organism evidence="1 2">
    <name type="scientific">Rhabditophanes sp. KR3021</name>
    <dbReference type="NCBI Taxonomy" id="114890"/>
    <lineage>
        <taxon>Eukaryota</taxon>
        <taxon>Metazoa</taxon>
        <taxon>Ecdysozoa</taxon>
        <taxon>Nematoda</taxon>
        <taxon>Chromadorea</taxon>
        <taxon>Rhabditida</taxon>
        <taxon>Tylenchina</taxon>
        <taxon>Panagrolaimomorpha</taxon>
        <taxon>Strongyloidoidea</taxon>
        <taxon>Alloionematidae</taxon>
        <taxon>Rhabditophanes</taxon>
    </lineage>
</organism>
<protein>
    <submittedName>
        <fullName evidence="2">Ig-like domain-containing protein</fullName>
    </submittedName>
</protein>
<proteinExistence type="predicted"/>
<sequence>MLMFVHFLVVLSLITSTTQQQPKQRTSEQRKKYLVAYQRYQQCVKDHFFHDVKYGSQLFRNVVGLRGGALELKCFECLTPEEREHTEDAWKPNGNTLMRKISKIKYGVMKMLKSEEDIEADKIHDERWNYQWHVIRPGNKQKRWLDLYKAPRSKGSYKSAVQYVKSFFAEDKKFRIGDNFQIEIKNLQSENLGFYRCLNTKDPTAPAGNFYFVDLINIQPVEFINFNESKVLLDALKQDFPEEKVQRYGRVSQWSKCDICDNEHSVQRKVVECYIRPMPGVTLADMAKSFNFSILELFGEVPCSSTLIPPFFRGHRKPFTKYLIVKRCRLKCEDHHEQIVEEKIYGNDEAGNRILIDTLPADEYSVQHRLPQLKPEVQREAISRTEGAFLILDCGFGEYGMYWKKETVLLTDGILFDTYKGRTYVNERFQLLFEYTIMDDGGFYSCYSANSFLLSTHSVTLLQTSKTEEWQIIIRSFIQFCVVIFMIMILLGAILKTRNSGDKKAMASKGVKKENKNQKEEIDNSNEPKDTANL</sequence>
<dbReference type="WBParaSite" id="RSKR_0000353800.1">
    <property type="protein sequence ID" value="RSKR_0000353800.1"/>
    <property type="gene ID" value="RSKR_0000353800"/>
</dbReference>
<accession>A0AC35TRH5</accession>
<name>A0AC35TRH5_9BILA</name>
<evidence type="ECO:0000313" key="1">
    <source>
        <dbReference type="Proteomes" id="UP000095286"/>
    </source>
</evidence>